<comment type="caution">
    <text evidence="1">The sequence shown here is derived from an EMBL/GenBank/DDBJ whole genome shotgun (WGS) entry which is preliminary data.</text>
</comment>
<organism evidence="1 2">
    <name type="scientific">Austropuccinia psidii MF-1</name>
    <dbReference type="NCBI Taxonomy" id="1389203"/>
    <lineage>
        <taxon>Eukaryota</taxon>
        <taxon>Fungi</taxon>
        <taxon>Dikarya</taxon>
        <taxon>Basidiomycota</taxon>
        <taxon>Pucciniomycotina</taxon>
        <taxon>Pucciniomycetes</taxon>
        <taxon>Pucciniales</taxon>
        <taxon>Sphaerophragmiaceae</taxon>
        <taxon>Austropuccinia</taxon>
    </lineage>
</organism>
<sequence>MKTQYNFDELHRRNERLKELTTLHEATIKAIQETCAKLCKGSEEASKGLNQVFEYQYHCKGDRDFLDQYLNKLFNFCQNNKPQAQGHALNNPYQGDIKPDVLLDNKPISPTHNKMEIT</sequence>
<dbReference type="EMBL" id="AVOT02114550">
    <property type="protein sequence ID" value="MBW0583214.1"/>
    <property type="molecule type" value="Genomic_DNA"/>
</dbReference>
<protein>
    <submittedName>
        <fullName evidence="1">Uncharacterized protein</fullName>
    </submittedName>
</protein>
<reference evidence="1" key="1">
    <citation type="submission" date="2021-03" db="EMBL/GenBank/DDBJ databases">
        <title>Draft genome sequence of rust myrtle Austropuccinia psidii MF-1, a brazilian biotype.</title>
        <authorList>
            <person name="Quecine M.C."/>
            <person name="Pachon D.M.R."/>
            <person name="Bonatelli M.L."/>
            <person name="Correr F.H."/>
            <person name="Franceschini L.M."/>
            <person name="Leite T.F."/>
            <person name="Margarido G.R.A."/>
            <person name="Almeida C.A."/>
            <person name="Ferrarezi J.A."/>
            <person name="Labate C.A."/>
        </authorList>
    </citation>
    <scope>NUCLEOTIDE SEQUENCE</scope>
    <source>
        <strain evidence="1">MF-1</strain>
    </source>
</reference>
<keyword evidence="2" id="KW-1185">Reference proteome</keyword>
<evidence type="ECO:0000313" key="1">
    <source>
        <dbReference type="EMBL" id="MBW0583214.1"/>
    </source>
</evidence>
<gene>
    <name evidence="1" type="ORF">O181_122929</name>
</gene>
<evidence type="ECO:0000313" key="2">
    <source>
        <dbReference type="Proteomes" id="UP000765509"/>
    </source>
</evidence>
<dbReference type="AlphaFoldDB" id="A0A9Q3KLI7"/>
<name>A0A9Q3KLI7_9BASI</name>
<proteinExistence type="predicted"/>
<accession>A0A9Q3KLI7</accession>
<dbReference type="Proteomes" id="UP000765509">
    <property type="component" value="Unassembled WGS sequence"/>
</dbReference>